<evidence type="ECO:0000313" key="2">
    <source>
        <dbReference type="Proteomes" id="UP001164250"/>
    </source>
</evidence>
<sequence length="105" mass="12030">MKVNESEISVTLLLQDEYDEFSPKIEAAARKSFPSSDLTCELAVFSNMECRNHSTIVKVIWEKKGHSSDGIPHLVYISREKRPQHMHHFKAGAMNVLVRAMFLIQ</sequence>
<organism evidence="1 2">
    <name type="scientific">Pistacia atlantica</name>
    <dbReference type="NCBI Taxonomy" id="434234"/>
    <lineage>
        <taxon>Eukaryota</taxon>
        <taxon>Viridiplantae</taxon>
        <taxon>Streptophyta</taxon>
        <taxon>Embryophyta</taxon>
        <taxon>Tracheophyta</taxon>
        <taxon>Spermatophyta</taxon>
        <taxon>Magnoliopsida</taxon>
        <taxon>eudicotyledons</taxon>
        <taxon>Gunneridae</taxon>
        <taxon>Pentapetalae</taxon>
        <taxon>rosids</taxon>
        <taxon>malvids</taxon>
        <taxon>Sapindales</taxon>
        <taxon>Anacardiaceae</taxon>
        <taxon>Pistacia</taxon>
    </lineage>
</organism>
<comment type="caution">
    <text evidence="1">The sequence shown here is derived from an EMBL/GenBank/DDBJ whole genome shotgun (WGS) entry which is preliminary data.</text>
</comment>
<protein>
    <submittedName>
        <fullName evidence="1">Uncharacterized protein</fullName>
    </submittedName>
</protein>
<dbReference type="Proteomes" id="UP001164250">
    <property type="component" value="Chromosome 1"/>
</dbReference>
<dbReference type="EMBL" id="CM047897">
    <property type="protein sequence ID" value="KAJ0111152.1"/>
    <property type="molecule type" value="Genomic_DNA"/>
</dbReference>
<gene>
    <name evidence="1" type="ORF">Patl1_01976</name>
</gene>
<reference evidence="2" key="1">
    <citation type="journal article" date="2023" name="G3 (Bethesda)">
        <title>Genome assembly and association tests identify interacting loci associated with vigor, precocity, and sex in interspecific pistachio rootstocks.</title>
        <authorList>
            <person name="Palmer W."/>
            <person name="Jacygrad E."/>
            <person name="Sagayaradj S."/>
            <person name="Cavanaugh K."/>
            <person name="Han R."/>
            <person name="Bertier L."/>
            <person name="Beede B."/>
            <person name="Kafkas S."/>
            <person name="Golino D."/>
            <person name="Preece J."/>
            <person name="Michelmore R."/>
        </authorList>
    </citation>
    <scope>NUCLEOTIDE SEQUENCE [LARGE SCALE GENOMIC DNA]</scope>
</reference>
<accession>A0ACC1C6F7</accession>
<proteinExistence type="predicted"/>
<name>A0ACC1C6F7_9ROSI</name>
<evidence type="ECO:0000313" key="1">
    <source>
        <dbReference type="EMBL" id="KAJ0111152.1"/>
    </source>
</evidence>
<keyword evidence="2" id="KW-1185">Reference proteome</keyword>